<dbReference type="InterPro" id="IPR015421">
    <property type="entry name" value="PyrdxlP-dep_Trfase_major"/>
</dbReference>
<keyword evidence="6 9" id="KW-0808">Transferase</keyword>
<evidence type="ECO:0000256" key="9">
    <source>
        <dbReference type="HAMAP-Rule" id="MF_01023"/>
    </source>
</evidence>
<evidence type="ECO:0000256" key="1">
    <source>
        <dbReference type="ARBA" id="ARBA00001933"/>
    </source>
</evidence>
<evidence type="ECO:0000256" key="7">
    <source>
        <dbReference type="ARBA" id="ARBA00022898"/>
    </source>
</evidence>
<gene>
    <name evidence="9 11" type="primary">hisC</name>
    <name evidence="11" type="ORF">SR882_08625</name>
</gene>
<feature type="domain" description="Aminotransferase class I/classII large" evidence="10">
    <location>
        <begin position="40"/>
        <end position="376"/>
    </location>
</feature>
<keyword evidence="9" id="KW-0028">Amino-acid biosynthesis</keyword>
<reference evidence="11 12" key="1">
    <citation type="submission" date="2023-11" db="EMBL/GenBank/DDBJ databases">
        <title>MicrobeMod: A computational toolkit for identifying prokaryotic methylation and restriction-modification with nanopore sequencing.</title>
        <authorList>
            <person name="Crits-Christoph A."/>
            <person name="Kang S.C."/>
            <person name="Lee H."/>
            <person name="Ostrov N."/>
        </authorList>
    </citation>
    <scope>NUCLEOTIDE SEQUENCE [LARGE SCALE GENOMIC DNA]</scope>
    <source>
        <strain evidence="11 12">ATCC 49870</strain>
    </source>
</reference>
<evidence type="ECO:0000256" key="5">
    <source>
        <dbReference type="ARBA" id="ARBA00022576"/>
    </source>
</evidence>
<accession>A0ABZ0YUG6</accession>
<evidence type="ECO:0000256" key="8">
    <source>
        <dbReference type="ARBA" id="ARBA00047481"/>
    </source>
</evidence>
<dbReference type="GO" id="GO:0004400">
    <property type="term" value="F:histidinol-phosphate transaminase activity"/>
    <property type="evidence" value="ECO:0007669"/>
    <property type="project" value="UniProtKB-EC"/>
</dbReference>
<comment type="subunit">
    <text evidence="4 9">Homodimer.</text>
</comment>
<dbReference type="PANTHER" id="PTHR43643:SF3">
    <property type="entry name" value="HISTIDINOL-PHOSPHATE AMINOTRANSFERASE"/>
    <property type="match status" value="1"/>
</dbReference>
<dbReference type="NCBIfam" id="TIGR01141">
    <property type="entry name" value="hisC"/>
    <property type="match status" value="1"/>
</dbReference>
<dbReference type="InterPro" id="IPR050106">
    <property type="entry name" value="HistidinolP_aminotransfase"/>
</dbReference>
<dbReference type="CDD" id="cd00609">
    <property type="entry name" value="AAT_like"/>
    <property type="match status" value="1"/>
</dbReference>
<comment type="cofactor">
    <cofactor evidence="1 9">
        <name>pyridoxal 5'-phosphate</name>
        <dbReference type="ChEBI" id="CHEBI:597326"/>
    </cofactor>
</comment>
<dbReference type="RefSeq" id="WP_322520843.1">
    <property type="nucleotide sequence ID" value="NZ_CP140153.1"/>
</dbReference>
<dbReference type="InterPro" id="IPR004839">
    <property type="entry name" value="Aminotransferase_I/II_large"/>
</dbReference>
<dbReference type="Proteomes" id="UP001327459">
    <property type="component" value="Chromosome"/>
</dbReference>
<keyword evidence="12" id="KW-1185">Reference proteome</keyword>
<evidence type="ECO:0000313" key="11">
    <source>
        <dbReference type="EMBL" id="WQH15820.1"/>
    </source>
</evidence>
<dbReference type="Gene3D" id="3.90.1150.10">
    <property type="entry name" value="Aspartate Aminotransferase, domain 1"/>
    <property type="match status" value="1"/>
</dbReference>
<evidence type="ECO:0000256" key="4">
    <source>
        <dbReference type="ARBA" id="ARBA00011738"/>
    </source>
</evidence>
<dbReference type="SUPFAM" id="SSF53383">
    <property type="entry name" value="PLP-dependent transferases"/>
    <property type="match status" value="1"/>
</dbReference>
<organism evidence="11 12">
    <name type="scientific">Guyparkeria halophila</name>
    <dbReference type="NCBI Taxonomy" id="47960"/>
    <lineage>
        <taxon>Bacteria</taxon>
        <taxon>Pseudomonadati</taxon>
        <taxon>Pseudomonadota</taxon>
        <taxon>Gammaproteobacteria</taxon>
        <taxon>Chromatiales</taxon>
        <taxon>Thioalkalibacteraceae</taxon>
        <taxon>Guyparkeria</taxon>
    </lineage>
</organism>
<dbReference type="InterPro" id="IPR015422">
    <property type="entry name" value="PyrdxlP-dep_Trfase_small"/>
</dbReference>
<comment type="pathway">
    <text evidence="2 9">Amino-acid biosynthesis; L-histidine biosynthesis; L-histidine from 5-phospho-alpha-D-ribose 1-diphosphate: step 7/9.</text>
</comment>
<dbReference type="InterPro" id="IPR005861">
    <property type="entry name" value="HisP_aminotrans"/>
</dbReference>
<keyword evidence="9" id="KW-0368">Histidine biosynthesis</keyword>
<dbReference type="EMBL" id="CP140153">
    <property type="protein sequence ID" value="WQH15820.1"/>
    <property type="molecule type" value="Genomic_DNA"/>
</dbReference>
<protein>
    <recommendedName>
        <fullName evidence="9">Histidinol-phosphate aminotransferase</fullName>
        <ecNumber evidence="9">2.6.1.9</ecNumber>
    </recommendedName>
    <alternativeName>
        <fullName evidence="9">Imidazole acetol-phosphate transaminase</fullName>
    </alternativeName>
</protein>
<dbReference type="HAMAP" id="MF_01023">
    <property type="entry name" value="HisC_aminotrans_2"/>
    <property type="match status" value="1"/>
</dbReference>
<name>A0ABZ0YUG6_9GAMM</name>
<dbReference type="Pfam" id="PF00155">
    <property type="entry name" value="Aminotran_1_2"/>
    <property type="match status" value="1"/>
</dbReference>
<feature type="modified residue" description="N6-(pyridoxal phosphate)lysine" evidence="9">
    <location>
        <position position="239"/>
    </location>
</feature>
<evidence type="ECO:0000313" key="12">
    <source>
        <dbReference type="Proteomes" id="UP001327459"/>
    </source>
</evidence>
<proteinExistence type="inferred from homology"/>
<dbReference type="Gene3D" id="3.40.640.10">
    <property type="entry name" value="Type I PLP-dependent aspartate aminotransferase-like (Major domain)"/>
    <property type="match status" value="1"/>
</dbReference>
<keyword evidence="7 9" id="KW-0663">Pyridoxal phosphate</keyword>
<keyword evidence="5 9" id="KW-0032">Aminotransferase</keyword>
<comment type="similarity">
    <text evidence="3 9">Belongs to the class-II pyridoxal-phosphate-dependent aminotransferase family. Histidinol-phosphate aminotransferase subfamily.</text>
</comment>
<comment type="catalytic activity">
    <reaction evidence="8 9">
        <text>L-histidinol phosphate + 2-oxoglutarate = 3-(imidazol-4-yl)-2-oxopropyl phosphate + L-glutamate</text>
        <dbReference type="Rhea" id="RHEA:23744"/>
        <dbReference type="ChEBI" id="CHEBI:16810"/>
        <dbReference type="ChEBI" id="CHEBI:29985"/>
        <dbReference type="ChEBI" id="CHEBI:57766"/>
        <dbReference type="ChEBI" id="CHEBI:57980"/>
        <dbReference type="EC" id="2.6.1.9"/>
    </reaction>
</comment>
<sequence>MGVNETELSFGRVRDCVAAIRPYVPGKPAEEVAREYGIEEVLKLASNENPLGPSPRAVEAIQAGLADLHVYPDGSGFHLKRAISSHFGVHAEQVTLGNGSNDVLELVARAYLEPGVNAVFSQHAFAVYALATQAAGAEAKVVPARPADDPEMPFGADLEAMAAAVDECTRVLFLANPNNPTGTWVEAAELRALLDAVPPHVVVVLDEAYTEYVDDPAFPNGIELLAHYPNLVVTRTFSKIFGLAALRVGFAVSDPAIASLLDRVRHPFNVNALALRAAEAALDDDKFIAESRTVNRAGLVQWQQAAEAKGWSTVPSRANFITVLTPFAAGRVFETLLREGVIVRPLGGMEACGGLSQALRITIGTAEQNARVIEALERVLARLGDEDASA</sequence>
<evidence type="ECO:0000256" key="6">
    <source>
        <dbReference type="ARBA" id="ARBA00022679"/>
    </source>
</evidence>
<dbReference type="EC" id="2.6.1.9" evidence="9"/>
<evidence type="ECO:0000256" key="2">
    <source>
        <dbReference type="ARBA" id="ARBA00005011"/>
    </source>
</evidence>
<dbReference type="PANTHER" id="PTHR43643">
    <property type="entry name" value="HISTIDINOL-PHOSPHATE AMINOTRANSFERASE 2"/>
    <property type="match status" value="1"/>
</dbReference>
<evidence type="ECO:0000259" key="10">
    <source>
        <dbReference type="Pfam" id="PF00155"/>
    </source>
</evidence>
<dbReference type="InterPro" id="IPR015424">
    <property type="entry name" value="PyrdxlP-dep_Trfase"/>
</dbReference>
<evidence type="ECO:0000256" key="3">
    <source>
        <dbReference type="ARBA" id="ARBA00007970"/>
    </source>
</evidence>